<evidence type="ECO:0000313" key="5">
    <source>
        <dbReference type="Proteomes" id="UP000477779"/>
    </source>
</evidence>
<dbReference type="EMBL" id="CP045309">
    <property type="protein sequence ID" value="QGL50114.1"/>
    <property type="molecule type" value="Genomic_DNA"/>
</dbReference>
<name>A0AAJ2ZGI7_9ACTN</name>
<proteinExistence type="predicted"/>
<feature type="domain" description="DUF7660" evidence="1">
    <location>
        <begin position="15"/>
        <end position="81"/>
    </location>
</feature>
<organism evidence="2 5">
    <name type="scientific">Micromonospora terminaliae</name>
    <dbReference type="NCBI Taxonomy" id="1914461"/>
    <lineage>
        <taxon>Bacteria</taxon>
        <taxon>Bacillati</taxon>
        <taxon>Actinomycetota</taxon>
        <taxon>Actinomycetes</taxon>
        <taxon>Micromonosporales</taxon>
        <taxon>Micromonosporaceae</taxon>
        <taxon>Micromonospora</taxon>
    </lineage>
</organism>
<evidence type="ECO:0000259" key="1">
    <source>
        <dbReference type="Pfam" id="PF24693"/>
    </source>
</evidence>
<evidence type="ECO:0000313" key="3">
    <source>
        <dbReference type="EMBL" id="QGL50114.1"/>
    </source>
</evidence>
<dbReference type="Pfam" id="PF24693">
    <property type="entry name" value="DUF7660"/>
    <property type="match status" value="1"/>
</dbReference>
<gene>
    <name evidence="2" type="ORF">G3561_19350</name>
    <name evidence="3" type="ORF">GCE86_25695</name>
</gene>
<dbReference type="AlphaFoldDB" id="A0AAJ2ZGI7"/>
<evidence type="ECO:0000313" key="2">
    <source>
        <dbReference type="EMBL" id="NES29695.1"/>
    </source>
</evidence>
<dbReference type="RefSeq" id="WP_154229280.1">
    <property type="nucleotide sequence ID" value="NZ_CP045309.1"/>
</dbReference>
<reference evidence="2 5" key="2">
    <citation type="submission" date="2020-02" db="EMBL/GenBank/DDBJ databases">
        <title>WGS of Micromonospora spp. isolated from hot spring.</title>
        <authorList>
            <person name="Thawai C."/>
        </authorList>
    </citation>
    <scope>NUCLEOTIDE SEQUENCE [LARGE SCALE GENOMIC DNA]</scope>
    <source>
        <strain evidence="2 5">TMS7</strain>
    </source>
</reference>
<dbReference type="Proteomes" id="UP000477779">
    <property type="component" value="Unassembled WGS sequence"/>
</dbReference>
<dbReference type="Proteomes" id="UP000402241">
    <property type="component" value="Chromosome"/>
</dbReference>
<keyword evidence="4" id="KW-1185">Reference proteome</keyword>
<dbReference type="InterPro" id="IPR056077">
    <property type="entry name" value="DUF7660"/>
</dbReference>
<dbReference type="EMBL" id="JAAHBZ010000008">
    <property type="protein sequence ID" value="NES29695.1"/>
    <property type="molecule type" value="Genomic_DNA"/>
</dbReference>
<reference evidence="3 4" key="1">
    <citation type="submission" date="2019-10" db="EMBL/GenBank/DDBJ databases">
        <title>Genome Sequence of Micromonospora terminaliae DSM 101760.</title>
        <authorList>
            <person name="Guo L."/>
        </authorList>
    </citation>
    <scope>NUCLEOTIDE SEQUENCE [LARGE SCALE GENOMIC DNA]</scope>
    <source>
        <strain evidence="3 4">DSM 101760</strain>
    </source>
</reference>
<accession>A0AAJ2ZGI7</accession>
<evidence type="ECO:0000313" key="4">
    <source>
        <dbReference type="Proteomes" id="UP000402241"/>
    </source>
</evidence>
<sequence length="85" mass="9480">MTDDDRPRKRVESADDLVTWLQWLADDVAAAPDAVVNLELDQFLAACATQLRDRVRLQRRAGRAGPAQPSWQLVADVLHDAAHGY</sequence>
<protein>
    <recommendedName>
        <fullName evidence="1">DUF7660 domain-containing protein</fullName>
    </recommendedName>
</protein>